<sequence>MNITKRSPFLYVLIFLFVTVFIACEKDFNNLAVEGVTNQNFVTDTLFIDVSTFNRQLQAIRTDVLPVYKLGKISDPIYNSSNTSIAAQLSLPTSFTSTITRRFGELTQEQEEENLAFFNSLTPQQQMDTVIVTDERERITEVYLEIPYFSNAKGDADNDGAPDEIEENAGLSDPSVADPDSDGDGVIDPLDDVSPFGDDFDGDGVPNGEEEAGESPYLADSDGDGILDGVDDINNVSRVPQKYTLDSVFGNRNANVTFRVNKLETYLRDLDPNSDFQTAQEYFSTFQPLEGTNYFNDLLPDPAISDFDIVTVTTEDDMMTEEDETVVERLTPRLRVKLNVDAVSAGNIFTSTNDFQNDIINLEGGDELFNNNNFREHFRGITFGFDTPEDILVYFNITQARVVIKYEYDNAEINDNNTPDDDTDDFLEPVTKDGEAIFPLSGKVVNLYNNDAYTGLNLQEGTSAQRLYLRGGEGIFTEIQLFDPIDSNPLSLQSIRDSLATNNWVINEARLIAYVDQDEIATFLTGTQTFDEANRIYLYNLQTGGPLFDYFTDTSFGGSDGDIKSVYGGVLERDDNELGVKYQIRLTDHVKNIVDNDSTNVHLGLAITSSINEARSASAMSGPDMSTTTQERLAIGSIISRKGTILFGGTEVPGQEDKKMQLRIIYTDPNKQDN</sequence>
<dbReference type="Proteomes" id="UP001596978">
    <property type="component" value="Unassembled WGS sequence"/>
</dbReference>
<dbReference type="InterPro" id="IPR025366">
    <property type="entry name" value="DUF4270"/>
</dbReference>
<proteinExistence type="predicted"/>
<dbReference type="EMBL" id="JBHTJH010000017">
    <property type="protein sequence ID" value="MFD0863344.1"/>
    <property type="molecule type" value="Genomic_DNA"/>
</dbReference>
<dbReference type="PROSITE" id="PS51257">
    <property type="entry name" value="PROKAR_LIPOPROTEIN"/>
    <property type="match status" value="1"/>
</dbReference>
<accession>A0ABW3D2I8</accession>
<dbReference type="SUPFAM" id="SSF103647">
    <property type="entry name" value="TSP type-3 repeat"/>
    <property type="match status" value="1"/>
</dbReference>
<dbReference type="InterPro" id="IPR028974">
    <property type="entry name" value="TSP_type-3_rpt"/>
</dbReference>
<feature type="compositionally biased region" description="Acidic residues" evidence="1">
    <location>
        <begin position="198"/>
        <end position="213"/>
    </location>
</feature>
<dbReference type="Gene3D" id="4.10.1080.10">
    <property type="entry name" value="TSP type-3 repeat"/>
    <property type="match status" value="1"/>
</dbReference>
<feature type="compositionally biased region" description="Acidic residues" evidence="1">
    <location>
        <begin position="179"/>
        <end position="191"/>
    </location>
</feature>
<reference evidence="3" key="1">
    <citation type="journal article" date="2019" name="Int. J. Syst. Evol. Microbiol.">
        <title>The Global Catalogue of Microorganisms (GCM) 10K type strain sequencing project: providing services to taxonomists for standard genome sequencing and annotation.</title>
        <authorList>
            <consortium name="The Broad Institute Genomics Platform"/>
            <consortium name="The Broad Institute Genome Sequencing Center for Infectious Disease"/>
            <person name="Wu L."/>
            <person name="Ma J."/>
        </authorList>
    </citation>
    <scope>NUCLEOTIDE SEQUENCE [LARGE SCALE GENOMIC DNA]</scope>
    <source>
        <strain evidence="3">CCUG 62952</strain>
    </source>
</reference>
<organism evidence="2 3">
    <name type="scientific">Sungkyunkwania multivorans</name>
    <dbReference type="NCBI Taxonomy" id="1173618"/>
    <lineage>
        <taxon>Bacteria</taxon>
        <taxon>Pseudomonadati</taxon>
        <taxon>Bacteroidota</taxon>
        <taxon>Flavobacteriia</taxon>
        <taxon>Flavobacteriales</taxon>
        <taxon>Flavobacteriaceae</taxon>
        <taxon>Sungkyunkwania</taxon>
    </lineage>
</organism>
<feature type="compositionally biased region" description="Acidic residues" evidence="1">
    <location>
        <begin position="157"/>
        <end position="167"/>
    </location>
</feature>
<evidence type="ECO:0000313" key="3">
    <source>
        <dbReference type="Proteomes" id="UP001596978"/>
    </source>
</evidence>
<keyword evidence="3" id="KW-1185">Reference proteome</keyword>
<name>A0ABW3D2I8_9FLAO</name>
<comment type="caution">
    <text evidence="2">The sequence shown here is derived from an EMBL/GenBank/DDBJ whole genome shotgun (WGS) entry which is preliminary data.</text>
</comment>
<dbReference type="Pfam" id="PF14092">
    <property type="entry name" value="DUF4270"/>
    <property type="match status" value="1"/>
</dbReference>
<feature type="region of interest" description="Disordered" evidence="1">
    <location>
        <begin position="151"/>
        <end position="232"/>
    </location>
</feature>
<protein>
    <submittedName>
        <fullName evidence="2">DUF4270 family protein</fullName>
    </submittedName>
</protein>
<gene>
    <name evidence="2" type="ORF">ACFQ1M_14110</name>
</gene>
<evidence type="ECO:0000256" key="1">
    <source>
        <dbReference type="SAM" id="MobiDB-lite"/>
    </source>
</evidence>
<feature type="compositionally biased region" description="Acidic residues" evidence="1">
    <location>
        <begin position="221"/>
        <end position="231"/>
    </location>
</feature>
<dbReference type="RefSeq" id="WP_386409298.1">
    <property type="nucleotide sequence ID" value="NZ_JBHTJH010000017.1"/>
</dbReference>
<evidence type="ECO:0000313" key="2">
    <source>
        <dbReference type="EMBL" id="MFD0863344.1"/>
    </source>
</evidence>